<dbReference type="AlphaFoldDB" id="A0A838B2J8"/>
<dbReference type="PANTHER" id="PTHR33204:SF37">
    <property type="entry name" value="HTH-TYPE TRANSCRIPTIONAL REGULATOR YODB"/>
    <property type="match status" value="1"/>
</dbReference>
<sequence>MPQRPYGLLCPISRACEVLEPRWTIQILTELWAGSTRFNDIRRGVGYISSGLLSKRLKELEAAGLIERLEDRAAGTVDYVRTEKAILLEPALNALAEWAQCNIDADLALRDTNVSTLMWNVRRRKINMLELPNRRTVIRFHFNDDPPPDYPTYWLVAQPGSPEPELCTTDPGVDVDLFVETCVVSLGGILTGRASIDREIQQGALFLSGNAGLARTMHRWLRGSSYAAIAGIATLYQGSVLPNRSQ</sequence>
<evidence type="ECO:0000259" key="4">
    <source>
        <dbReference type="PROSITE" id="PS51118"/>
    </source>
</evidence>
<organism evidence="5 6">
    <name type="scientific">Mesorhizobium neociceri</name>
    <dbReference type="NCBI Taxonomy" id="1307853"/>
    <lineage>
        <taxon>Bacteria</taxon>
        <taxon>Pseudomonadati</taxon>
        <taxon>Pseudomonadota</taxon>
        <taxon>Alphaproteobacteria</taxon>
        <taxon>Hyphomicrobiales</taxon>
        <taxon>Phyllobacteriaceae</taxon>
        <taxon>Mesorhizobium</taxon>
    </lineage>
</organism>
<dbReference type="CDD" id="cd00090">
    <property type="entry name" value="HTH_ARSR"/>
    <property type="match status" value="1"/>
</dbReference>
<dbReference type="InterPro" id="IPR002577">
    <property type="entry name" value="HTH_HxlR"/>
</dbReference>
<proteinExistence type="predicted"/>
<evidence type="ECO:0000256" key="2">
    <source>
        <dbReference type="ARBA" id="ARBA00023125"/>
    </source>
</evidence>
<evidence type="ECO:0000256" key="1">
    <source>
        <dbReference type="ARBA" id="ARBA00023015"/>
    </source>
</evidence>
<comment type="caution">
    <text evidence="5">The sequence shown here is derived from an EMBL/GenBank/DDBJ whole genome shotgun (WGS) entry which is preliminary data.</text>
</comment>
<evidence type="ECO:0000313" key="6">
    <source>
        <dbReference type="Proteomes" id="UP000558284"/>
    </source>
</evidence>
<reference evidence="5 6" key="1">
    <citation type="submission" date="2020-07" db="EMBL/GenBank/DDBJ databases">
        <title>Definition of the novel symbiovar canariense within Mesorhizobium novociceri, a new species of genus Mesorhizobium nodulating Cicer canariense in the Caldera de Taburiente National Park (La Palma, Canary Islands).</title>
        <authorList>
            <person name="Leon-Barrios M."/>
            <person name="Perez-Yepez J."/>
            <person name="Flores-Felix J.D."/>
            <person name="Ramirez-Baena M.H."/>
            <person name="Pulido-Suarez L."/>
            <person name="Igual J.M."/>
            <person name="Velazquez E."/>
            <person name="Peix A."/>
        </authorList>
    </citation>
    <scope>NUCLEOTIDE SEQUENCE [LARGE SCALE GENOMIC DNA]</scope>
    <source>
        <strain evidence="5 6">CCANP35</strain>
    </source>
</reference>
<keyword evidence="2" id="KW-0238">DNA-binding</keyword>
<dbReference type="SUPFAM" id="SSF46785">
    <property type="entry name" value="Winged helix' DNA-binding domain"/>
    <property type="match status" value="1"/>
</dbReference>
<dbReference type="GO" id="GO:0003677">
    <property type="term" value="F:DNA binding"/>
    <property type="evidence" value="ECO:0007669"/>
    <property type="project" value="UniProtKB-KW"/>
</dbReference>
<dbReference type="Gene3D" id="1.10.10.10">
    <property type="entry name" value="Winged helix-like DNA-binding domain superfamily/Winged helix DNA-binding domain"/>
    <property type="match status" value="1"/>
</dbReference>
<dbReference type="GO" id="GO:0006355">
    <property type="term" value="P:regulation of DNA-templated transcription"/>
    <property type="evidence" value="ECO:0007669"/>
    <property type="project" value="UniProtKB-ARBA"/>
</dbReference>
<evidence type="ECO:0000256" key="3">
    <source>
        <dbReference type="ARBA" id="ARBA00023163"/>
    </source>
</evidence>
<keyword evidence="3" id="KW-0804">Transcription</keyword>
<gene>
    <name evidence="5" type="ORF">H0241_10085</name>
</gene>
<dbReference type="InterPro" id="IPR036390">
    <property type="entry name" value="WH_DNA-bd_sf"/>
</dbReference>
<name>A0A838B2J8_9HYPH</name>
<feature type="domain" description="HTH hxlR-type" evidence="4">
    <location>
        <begin position="10"/>
        <end position="107"/>
    </location>
</feature>
<keyword evidence="1" id="KW-0805">Transcription regulation</keyword>
<dbReference type="InterPro" id="IPR036388">
    <property type="entry name" value="WH-like_DNA-bd_sf"/>
</dbReference>
<dbReference type="PANTHER" id="PTHR33204">
    <property type="entry name" value="TRANSCRIPTIONAL REGULATOR, MARR FAMILY"/>
    <property type="match status" value="1"/>
</dbReference>
<dbReference type="InterPro" id="IPR011991">
    <property type="entry name" value="ArsR-like_HTH"/>
</dbReference>
<accession>A0A838B2J8</accession>
<dbReference type="Pfam" id="PF01638">
    <property type="entry name" value="HxlR"/>
    <property type="match status" value="1"/>
</dbReference>
<dbReference type="PROSITE" id="PS51118">
    <property type="entry name" value="HTH_HXLR"/>
    <property type="match status" value="1"/>
</dbReference>
<protein>
    <submittedName>
        <fullName evidence="5">Helix-turn-helix transcriptional regulator</fullName>
    </submittedName>
</protein>
<dbReference type="EMBL" id="JACDTY010000003">
    <property type="protein sequence ID" value="MBA1140605.1"/>
    <property type="molecule type" value="Genomic_DNA"/>
</dbReference>
<keyword evidence="6" id="KW-1185">Reference proteome</keyword>
<dbReference type="Proteomes" id="UP000558284">
    <property type="component" value="Unassembled WGS sequence"/>
</dbReference>
<evidence type="ECO:0000313" key="5">
    <source>
        <dbReference type="EMBL" id="MBA1140605.1"/>
    </source>
</evidence>